<feature type="region of interest" description="Disordered" evidence="3">
    <location>
        <begin position="666"/>
        <end position="686"/>
    </location>
</feature>
<organism evidence="5 6">
    <name type="scientific">Klenkia brasiliensis</name>
    <dbReference type="NCBI Taxonomy" id="333142"/>
    <lineage>
        <taxon>Bacteria</taxon>
        <taxon>Bacillati</taxon>
        <taxon>Actinomycetota</taxon>
        <taxon>Actinomycetes</taxon>
        <taxon>Geodermatophilales</taxon>
        <taxon>Geodermatophilaceae</taxon>
        <taxon>Klenkia</taxon>
    </lineage>
</organism>
<dbReference type="CDD" id="cd00063">
    <property type="entry name" value="FN3"/>
    <property type="match status" value="7"/>
</dbReference>
<proteinExistence type="predicted"/>
<dbReference type="Pfam" id="PF00041">
    <property type="entry name" value="fn3"/>
    <property type="match status" value="4"/>
</dbReference>
<feature type="domain" description="Fibronectin type-III" evidence="4">
    <location>
        <begin position="146"/>
        <end position="233"/>
    </location>
</feature>
<protein>
    <submittedName>
        <fullName evidence="5">Fibronectin type 3 domain-containing protein</fullName>
    </submittedName>
</protein>
<feature type="domain" description="Fibronectin type-III" evidence="4">
    <location>
        <begin position="504"/>
        <end position="595"/>
    </location>
</feature>
<feature type="region of interest" description="Disordered" evidence="3">
    <location>
        <begin position="310"/>
        <end position="332"/>
    </location>
</feature>
<evidence type="ECO:0000259" key="4">
    <source>
        <dbReference type="PROSITE" id="PS50853"/>
    </source>
</evidence>
<sequence length="1624" mass="165284">MFHVERAQVLRRWVRGALLLVLLGGAFVALAPGPSTPLGRPVLVEASDSDPLPPTNVVITPGNGEFTRVSWTASTEPNRSGYVVRLGSYQTTVTGTSTTAAITGLTNGTDYTVEVYTRTSYGFLNLASATGTVPATATSYPRDGVAPAAPTGVTAVRGDGRVTVSWAANTESDLAGYRVLRDGTPVSGTLTARTYTDTGLVNDTTYRYTVQAVDVSRQWSASSSPAVAATPTDLTPPATPTGFLAERGDSQVTLSWAANTEPDLAGYRVLRNGVEVGIVPAGTQAWTDTGLTNDTTYQYAVLAVDTHGNRSAPTSSVNATPTDLTAPSAPTGLTATRGDGRVDLTWTANPEPDLASYRLLRDGQEVAVIAAGTTSYADTGLVNDRSYAYRLAAVDTHANRSAPSAAVTATPTDLTPPAPPTGLAAVRGDGQVALTWTANSEADLATYRVLRDGTEVATVTGTSYTDTGLVNDRSYAYRVVAVDTHGNRSVPSAAVSATPTDLTPPSAPTGLVAVRGDGQVALTWTANPETDVATYRVLRDSTEVATVTGTSYTDTGLVNDRSYAYRVVAVDTHGNRSAASDPTVTATPTDFTPPAAPTGLAAARGDGRVTLSWTANPEPDLASYRVLRDGTEVATVTGATSWTDTAVVNDTAYTYRLVAVDTHGNRSAPSTAVSATPTDLTAPGTPTGFTAVRGDGRVDLTWTANPETDVVGYRLFRDGVLLATVSGTSWTDTAVTNDVTYAYRLAAVDGHGNVGVATAAVPATPTDLTPPAVPTGLAATRGDGQVVLTWTANTEPDLASYRVLRDGTEIATVTGTTYTATGLTNDRATSFALVAVDTHGNRSAASAPVGATPTDLTAPGAPTGVATDRGDGQVTLSWAPSPEPDVVGYRVLRDGVQVATVTGTTYTDTGLTNDTVHRYSVVAVDGHGNASGPSAGVDGTPTDLTAPAAPAALTAQRGDGQVVLSWAAGTEPDLASYAVLRDGVQVGTVTGTSFTDTGLTNDTAYRYAVVAVDGHGNRSAQATVTATPTDLTPPAAPTAPTATAGERTVTVTWTAPADTDVVGYRVLRGGAVVAATTGASATVTGLAPGTAVDLQVVAVDGHGNVSPVSATVTATPYDSTAPAAPTALAARPGNTAVTLTWTAPADVDPLTYRVLRDGVQVATVTGTSATDGGLVNGTSYAYTVQAVDPSGNVSPVSATVVVVPVVGTVPAAGSGDTGALAVSSDGRYVVTGTRARLEASDTNTAYELYRIDRVAGTATRIAPLPASATAADATNSAAPAISDDGRYVALATTAALVPADTNGRADVYRLDTVTGTWALVSVPAGGRVNASVAGTVLQTASAVYATSPAVVISGDGDLVLFYSARNDLGPVDGNGVVDLYAKRLSTGAVTRVSATASGGELTRQVAGPALAITPDGRYTLFPATGSGGPVVLYRATLTGGADPVVVSTVGSTPVAVARDTGDVDISDDGRYVVFSTSAKPTAPTSSWSTQLAYRKDTVTGAVAALGDGQTGAWEHQLALDPTGRYAFFTTAAAPTGDTNGHTDTFRRDLVTGTLTLVTADADGRPVSGPTGAVAPTEYGRPVAVTGDLVVLTTSQALLPADTNRLRDLYVKDLGSGVVQSPVPG</sequence>
<feature type="domain" description="Fibronectin type-III" evidence="4">
    <location>
        <begin position="1124"/>
        <end position="1211"/>
    </location>
</feature>
<dbReference type="GO" id="GO:0000272">
    <property type="term" value="P:polysaccharide catabolic process"/>
    <property type="evidence" value="ECO:0007669"/>
    <property type="project" value="UniProtKB-KW"/>
</dbReference>
<feature type="domain" description="Fibronectin type-III" evidence="4">
    <location>
        <begin position="416"/>
        <end position="503"/>
    </location>
</feature>
<evidence type="ECO:0000256" key="1">
    <source>
        <dbReference type="ARBA" id="ARBA00023295"/>
    </source>
</evidence>
<keyword evidence="2" id="KW-0624">Polysaccharide degradation</keyword>
<dbReference type="InterPro" id="IPR013783">
    <property type="entry name" value="Ig-like_fold"/>
</dbReference>
<dbReference type="PANTHER" id="PTHR46957">
    <property type="entry name" value="CYTOKINE RECEPTOR"/>
    <property type="match status" value="1"/>
</dbReference>
<accession>A0A1G7XEX2</accession>
<name>A0A1G7XEX2_9ACTN</name>
<dbReference type="SUPFAM" id="SSF49265">
    <property type="entry name" value="Fibronectin type III"/>
    <property type="match status" value="8"/>
</dbReference>
<dbReference type="SMART" id="SM00060">
    <property type="entry name" value="FN3"/>
    <property type="match status" value="13"/>
</dbReference>
<dbReference type="GO" id="GO:0016020">
    <property type="term" value="C:membrane"/>
    <property type="evidence" value="ECO:0007669"/>
    <property type="project" value="UniProtKB-SubCell"/>
</dbReference>
<dbReference type="InterPro" id="IPR036116">
    <property type="entry name" value="FN3_sf"/>
</dbReference>
<evidence type="ECO:0000313" key="6">
    <source>
        <dbReference type="Proteomes" id="UP000198863"/>
    </source>
</evidence>
<dbReference type="InterPro" id="IPR003961">
    <property type="entry name" value="FN3_dom"/>
</dbReference>
<feature type="compositionally biased region" description="Polar residues" evidence="3">
    <location>
        <begin position="310"/>
        <end position="325"/>
    </location>
</feature>
<feature type="domain" description="Fibronectin type-III" evidence="4">
    <location>
        <begin position="596"/>
        <end position="681"/>
    </location>
</feature>
<keyword evidence="2" id="KW-0119">Carbohydrate metabolism</keyword>
<dbReference type="InterPro" id="IPR011044">
    <property type="entry name" value="Quino_amine_DH_bsu"/>
</dbReference>
<feature type="domain" description="Fibronectin type-III" evidence="4">
    <location>
        <begin position="326"/>
        <end position="415"/>
    </location>
</feature>
<evidence type="ECO:0000256" key="3">
    <source>
        <dbReference type="SAM" id="MobiDB-lite"/>
    </source>
</evidence>
<dbReference type="Gene3D" id="2.60.40.10">
    <property type="entry name" value="Immunoglobulins"/>
    <property type="match status" value="13"/>
</dbReference>
<dbReference type="EMBL" id="FNCF01000006">
    <property type="protein sequence ID" value="SDG82694.1"/>
    <property type="molecule type" value="Genomic_DNA"/>
</dbReference>
<dbReference type="GO" id="GO:0016798">
    <property type="term" value="F:hydrolase activity, acting on glycosyl bonds"/>
    <property type="evidence" value="ECO:0007669"/>
    <property type="project" value="UniProtKB-KW"/>
</dbReference>
<feature type="domain" description="Fibronectin type-III" evidence="4">
    <location>
        <begin position="858"/>
        <end position="948"/>
    </location>
</feature>
<dbReference type="Proteomes" id="UP000198863">
    <property type="component" value="Unassembled WGS sequence"/>
</dbReference>
<reference evidence="6" key="1">
    <citation type="submission" date="2016-10" db="EMBL/GenBank/DDBJ databases">
        <authorList>
            <person name="Varghese N."/>
            <person name="Submissions S."/>
        </authorList>
    </citation>
    <scope>NUCLEOTIDE SEQUENCE [LARGE SCALE GENOMIC DNA]</scope>
    <source>
        <strain evidence="6">DSM 44526</strain>
    </source>
</reference>
<keyword evidence="6" id="KW-1185">Reference proteome</keyword>
<keyword evidence="1" id="KW-0326">Glycosidase</keyword>
<evidence type="ECO:0000313" key="5">
    <source>
        <dbReference type="EMBL" id="SDG82694.1"/>
    </source>
</evidence>
<keyword evidence="1" id="KW-0378">Hydrolase</keyword>
<dbReference type="InterPro" id="IPR050713">
    <property type="entry name" value="RTP_Phos/Ushers"/>
</dbReference>
<feature type="compositionally biased region" description="Polar residues" evidence="3">
    <location>
        <begin position="666"/>
        <end position="679"/>
    </location>
</feature>
<feature type="domain" description="Fibronectin type-III" evidence="4">
    <location>
        <begin position="682"/>
        <end position="772"/>
    </location>
</feature>
<evidence type="ECO:0000256" key="2">
    <source>
        <dbReference type="ARBA" id="ARBA00023326"/>
    </source>
</evidence>
<gene>
    <name evidence="5" type="ORF">SAMN05660324_3626</name>
</gene>
<dbReference type="SUPFAM" id="SSF50969">
    <property type="entry name" value="YVTN repeat-like/Quinoprotein amine dehydrogenase"/>
    <property type="match status" value="1"/>
</dbReference>
<feature type="domain" description="Fibronectin type-III" evidence="4">
    <location>
        <begin position="236"/>
        <end position="325"/>
    </location>
</feature>
<feature type="domain" description="Fibronectin type-III" evidence="4">
    <location>
        <begin position="1033"/>
        <end position="1123"/>
    </location>
</feature>
<dbReference type="PANTHER" id="PTHR46957:SF3">
    <property type="entry name" value="CYTOKINE RECEPTOR"/>
    <property type="match status" value="1"/>
</dbReference>
<dbReference type="PROSITE" id="PS50853">
    <property type="entry name" value="FN3"/>
    <property type="match status" value="11"/>
</dbReference>
<feature type="domain" description="Fibronectin type-III" evidence="4">
    <location>
        <begin position="53"/>
        <end position="141"/>
    </location>
</feature>